<evidence type="ECO:0000313" key="2">
    <source>
        <dbReference type="EMBL" id="PNS15421.1"/>
    </source>
</evidence>
<dbReference type="InterPro" id="IPR008775">
    <property type="entry name" value="Phytyl_CoA_dOase-like"/>
</dbReference>
<dbReference type="SUPFAM" id="SSF51197">
    <property type="entry name" value="Clavaminate synthase-like"/>
    <property type="match status" value="1"/>
</dbReference>
<dbReference type="OrthoDB" id="2106152at2759"/>
<keyword evidence="3" id="KW-1185">Reference proteome</keyword>
<dbReference type="PANTHER" id="PTHR40470:SF1">
    <property type="entry name" value="PHYTANOYL-COA DIOXYGENASE FAMILY PROTEIN (AFU_ORTHOLOGUE AFUA_2G15850)"/>
    <property type="match status" value="1"/>
</dbReference>
<dbReference type="STRING" id="2082308.A0A2K1QKE9"/>
<proteinExistence type="predicted"/>
<dbReference type="AlphaFoldDB" id="A0A2K1QKE9"/>
<evidence type="ECO:0000313" key="3">
    <source>
        <dbReference type="Proteomes" id="UP000243797"/>
    </source>
</evidence>
<gene>
    <name evidence="2" type="ORF">CAC42_680</name>
</gene>
<evidence type="ECO:0008006" key="4">
    <source>
        <dbReference type="Google" id="ProtNLM"/>
    </source>
</evidence>
<dbReference type="PANTHER" id="PTHR40470">
    <property type="entry name" value="PHYTANOYL-COA DIOXYGENASE FAMILY PROTEIN (AFU_ORTHOLOGUE AFUA_2G15850)"/>
    <property type="match status" value="1"/>
</dbReference>
<organism evidence="2 3">
    <name type="scientific">Sphaceloma murrayae</name>
    <dbReference type="NCBI Taxonomy" id="2082308"/>
    <lineage>
        <taxon>Eukaryota</taxon>
        <taxon>Fungi</taxon>
        <taxon>Dikarya</taxon>
        <taxon>Ascomycota</taxon>
        <taxon>Pezizomycotina</taxon>
        <taxon>Dothideomycetes</taxon>
        <taxon>Dothideomycetidae</taxon>
        <taxon>Myriangiales</taxon>
        <taxon>Elsinoaceae</taxon>
        <taxon>Sphaceloma</taxon>
    </lineage>
</organism>
<protein>
    <recommendedName>
        <fullName evidence="4">Phytanoyl-CoA dioxygenase family protein</fullName>
    </recommendedName>
</protein>
<reference evidence="2 3" key="1">
    <citation type="submission" date="2017-06" db="EMBL/GenBank/DDBJ databases">
        <title>Draft genome sequence of a variant of Elsinoe murrayae.</title>
        <authorList>
            <person name="Cheng Q."/>
        </authorList>
    </citation>
    <scope>NUCLEOTIDE SEQUENCE [LARGE SCALE GENOMIC DNA]</scope>
    <source>
        <strain evidence="2 3">CQ-2017a</strain>
    </source>
</reference>
<dbReference type="Pfam" id="PF05721">
    <property type="entry name" value="PhyH"/>
    <property type="match status" value="1"/>
</dbReference>
<dbReference type="Proteomes" id="UP000243797">
    <property type="component" value="Unassembled WGS sequence"/>
</dbReference>
<evidence type="ECO:0000256" key="1">
    <source>
        <dbReference type="SAM" id="MobiDB-lite"/>
    </source>
</evidence>
<dbReference type="Gene3D" id="2.60.120.620">
    <property type="entry name" value="q2cbj1_9rhob like domain"/>
    <property type="match status" value="1"/>
</dbReference>
<dbReference type="InParanoid" id="A0A2K1QKE9"/>
<accession>A0A2K1QKE9</accession>
<dbReference type="EMBL" id="NKHZ01000070">
    <property type="protein sequence ID" value="PNS15421.1"/>
    <property type="molecule type" value="Genomic_DNA"/>
</dbReference>
<sequence length="317" mass="34910">MSDIPPVAQRQDTPNPPPPKPDLRHALSTKGYILLPSVLSPPELAALRSAAAHLTSLARKGSWPHIRTLPKQFPPWPSDPSPGIWGIQHLLHPSLPTPPTSPDIFASSYFHPRILSSVSEILSCSPPDLVMELYNLLVAPDDDFQLRWHRDDVPPSATAEEETARLRRPICHAQWNLALYDDQSLVVVPGSQKRARTEAERRAGPYEAVIEGMEVVRMKAGDVVFYDNNILHTGRYRADRERATLHGSMGLRGGDGDRARNVLQHGVGRWVGECDFGGLDGEWEGHSIGQVAEGMRRGLMEMGSGEGVGWSQGGNEE</sequence>
<name>A0A2K1QKE9_9PEZI</name>
<feature type="region of interest" description="Disordered" evidence="1">
    <location>
        <begin position="1"/>
        <end position="25"/>
    </location>
</feature>
<comment type="caution">
    <text evidence="2">The sequence shown here is derived from an EMBL/GenBank/DDBJ whole genome shotgun (WGS) entry which is preliminary data.</text>
</comment>